<dbReference type="Proteomes" id="UP001409291">
    <property type="component" value="Unassembled WGS sequence"/>
</dbReference>
<organism evidence="4 5">
    <name type="scientific">Sphingobacterium kitahiroshimense</name>
    <dbReference type="NCBI Taxonomy" id="470446"/>
    <lineage>
        <taxon>Bacteria</taxon>
        <taxon>Pseudomonadati</taxon>
        <taxon>Bacteroidota</taxon>
        <taxon>Sphingobacteriia</taxon>
        <taxon>Sphingobacteriales</taxon>
        <taxon>Sphingobacteriaceae</taxon>
        <taxon>Sphingobacterium</taxon>
    </lineage>
</organism>
<dbReference type="Gene3D" id="2.60.120.1440">
    <property type="match status" value="1"/>
</dbReference>
<evidence type="ECO:0000256" key="1">
    <source>
        <dbReference type="SAM" id="Phobius"/>
    </source>
</evidence>
<keyword evidence="1" id="KW-0472">Membrane</keyword>
<dbReference type="InterPro" id="IPR012373">
    <property type="entry name" value="Ferrdict_sens_TM"/>
</dbReference>
<dbReference type="Pfam" id="PF16344">
    <property type="entry name" value="FecR_C"/>
    <property type="match status" value="1"/>
</dbReference>
<feature type="transmembrane region" description="Helical" evidence="1">
    <location>
        <begin position="89"/>
        <end position="109"/>
    </location>
</feature>
<dbReference type="Gene3D" id="3.55.50.30">
    <property type="match status" value="1"/>
</dbReference>
<keyword evidence="5" id="KW-1185">Reference proteome</keyword>
<dbReference type="PANTHER" id="PTHR30273:SF2">
    <property type="entry name" value="PROTEIN FECR"/>
    <property type="match status" value="1"/>
</dbReference>
<dbReference type="PANTHER" id="PTHR30273">
    <property type="entry name" value="PERIPLASMIC SIGNAL SENSOR AND SIGMA FACTOR ACTIVATOR FECR-RELATED"/>
    <property type="match status" value="1"/>
</dbReference>
<gene>
    <name evidence="4" type="ORF">ABE541_20430</name>
</gene>
<proteinExistence type="predicted"/>
<dbReference type="InterPro" id="IPR032508">
    <property type="entry name" value="FecR_C"/>
</dbReference>
<dbReference type="RefSeq" id="WP_346582507.1">
    <property type="nucleotide sequence ID" value="NZ_JBDJNQ010000011.1"/>
</dbReference>
<sequence length="364" mass="41730">MKGHFFRNKLAEYIHHTLDLKEYEAFFDELNEVDPVLLQQWISEILEAEEEGARARIPIPDLSRVHQQVLQKVYAIDPPVERKTRKITYWIWASSAAVLLCLFSLLYIFSPNIQEEAVNKSMLSWYENSHHYTIDMQLPDSSIAILYPHAKISYVLNEEGNREIKQVQGKVIYKVHKNPKAPFTVNYRGYVTKALGTVFSVDPQADENILIKLLEGKVSVGLFDARPQDLVYLNGNEEVKVDLRLHTMTKMSAKVLEKSRLARVDKKLSELIPSFNANVAWSSQSVEFSQTKNTQLLQVIENLYEVSIICESAELRSNSFTGSLNRKEPLEKFLTNFCQLNGCSFRLDNGIVTLSNSARKEDPN</sequence>
<evidence type="ECO:0000313" key="4">
    <source>
        <dbReference type="EMBL" id="MEN5379647.1"/>
    </source>
</evidence>
<feature type="domain" description="FecR protein" evidence="2">
    <location>
        <begin position="134"/>
        <end position="218"/>
    </location>
</feature>
<dbReference type="Pfam" id="PF04773">
    <property type="entry name" value="FecR"/>
    <property type="match status" value="1"/>
</dbReference>
<feature type="domain" description="Protein FecR C-terminal" evidence="3">
    <location>
        <begin position="288"/>
        <end position="353"/>
    </location>
</feature>
<keyword evidence="1" id="KW-1133">Transmembrane helix</keyword>
<dbReference type="EMBL" id="JBDJNQ010000011">
    <property type="protein sequence ID" value="MEN5379647.1"/>
    <property type="molecule type" value="Genomic_DNA"/>
</dbReference>
<accession>A0ABV0BYQ2</accession>
<evidence type="ECO:0000259" key="3">
    <source>
        <dbReference type="Pfam" id="PF16344"/>
    </source>
</evidence>
<evidence type="ECO:0000259" key="2">
    <source>
        <dbReference type="Pfam" id="PF04773"/>
    </source>
</evidence>
<reference evidence="4 5" key="1">
    <citation type="submission" date="2024-04" db="EMBL/GenBank/DDBJ databases">
        <title>WGS of bacteria from Torrens River.</title>
        <authorList>
            <person name="Wyrsch E.R."/>
            <person name="Drigo B."/>
        </authorList>
    </citation>
    <scope>NUCLEOTIDE SEQUENCE [LARGE SCALE GENOMIC DNA]</scope>
    <source>
        <strain evidence="4 5">TWI391</strain>
    </source>
</reference>
<dbReference type="InterPro" id="IPR006860">
    <property type="entry name" value="FecR"/>
</dbReference>
<protein>
    <submittedName>
        <fullName evidence="4">FecR family protein</fullName>
    </submittedName>
</protein>
<evidence type="ECO:0000313" key="5">
    <source>
        <dbReference type="Proteomes" id="UP001409291"/>
    </source>
</evidence>
<comment type="caution">
    <text evidence="4">The sequence shown here is derived from an EMBL/GenBank/DDBJ whole genome shotgun (WGS) entry which is preliminary data.</text>
</comment>
<name>A0ABV0BYQ2_9SPHI</name>
<keyword evidence="1" id="KW-0812">Transmembrane</keyword>